<dbReference type="PROSITE" id="PS50977">
    <property type="entry name" value="HTH_TETR_2"/>
    <property type="match status" value="1"/>
</dbReference>
<protein>
    <submittedName>
        <fullName evidence="6">TetR/AcrR family transcriptional regulator</fullName>
    </submittedName>
</protein>
<dbReference type="InterPro" id="IPR050109">
    <property type="entry name" value="HTH-type_TetR-like_transc_reg"/>
</dbReference>
<evidence type="ECO:0000256" key="3">
    <source>
        <dbReference type="ARBA" id="ARBA00023163"/>
    </source>
</evidence>
<name>A0ABZ2TWB1_9ACTN</name>
<accession>A0ABZ2TWB1</accession>
<evidence type="ECO:0000256" key="4">
    <source>
        <dbReference type="PROSITE-ProRule" id="PRU00335"/>
    </source>
</evidence>
<evidence type="ECO:0000313" key="7">
    <source>
        <dbReference type="Proteomes" id="UP001479933"/>
    </source>
</evidence>
<dbReference type="PANTHER" id="PTHR30055:SF234">
    <property type="entry name" value="HTH-TYPE TRANSCRIPTIONAL REGULATOR BETI"/>
    <property type="match status" value="1"/>
</dbReference>
<dbReference type="InterPro" id="IPR009057">
    <property type="entry name" value="Homeodomain-like_sf"/>
</dbReference>
<dbReference type="InterPro" id="IPR041490">
    <property type="entry name" value="KstR2_TetR_C"/>
</dbReference>
<organism evidence="6 7">
    <name type="scientific">Gordonia hydrophobica</name>
    <dbReference type="NCBI Taxonomy" id="40516"/>
    <lineage>
        <taxon>Bacteria</taxon>
        <taxon>Bacillati</taxon>
        <taxon>Actinomycetota</taxon>
        <taxon>Actinomycetes</taxon>
        <taxon>Mycobacteriales</taxon>
        <taxon>Gordoniaceae</taxon>
        <taxon>Gordonia</taxon>
    </lineage>
</organism>
<feature type="domain" description="HTH tetR-type" evidence="5">
    <location>
        <begin position="9"/>
        <end position="69"/>
    </location>
</feature>
<evidence type="ECO:0000313" key="6">
    <source>
        <dbReference type="EMBL" id="WYY05803.1"/>
    </source>
</evidence>
<dbReference type="Pfam" id="PF00440">
    <property type="entry name" value="TetR_N"/>
    <property type="match status" value="1"/>
</dbReference>
<evidence type="ECO:0000256" key="1">
    <source>
        <dbReference type="ARBA" id="ARBA00023015"/>
    </source>
</evidence>
<dbReference type="RefSeq" id="WP_066164583.1">
    <property type="nucleotide sequence ID" value="NZ_CP136137.1"/>
</dbReference>
<dbReference type="PANTHER" id="PTHR30055">
    <property type="entry name" value="HTH-TYPE TRANSCRIPTIONAL REGULATOR RUTR"/>
    <property type="match status" value="1"/>
</dbReference>
<keyword evidence="1" id="KW-0805">Transcription regulation</keyword>
<dbReference type="SUPFAM" id="SSF48498">
    <property type="entry name" value="Tetracyclin repressor-like, C-terminal domain"/>
    <property type="match status" value="1"/>
</dbReference>
<dbReference type="PRINTS" id="PR00455">
    <property type="entry name" value="HTHTETR"/>
</dbReference>
<dbReference type="Pfam" id="PF17932">
    <property type="entry name" value="TetR_C_24"/>
    <property type="match status" value="1"/>
</dbReference>
<dbReference type="InterPro" id="IPR001647">
    <property type="entry name" value="HTH_TetR"/>
</dbReference>
<proteinExistence type="predicted"/>
<dbReference type="EMBL" id="CP136137">
    <property type="protein sequence ID" value="WYY05803.1"/>
    <property type="molecule type" value="Genomic_DNA"/>
</dbReference>
<keyword evidence="2 4" id="KW-0238">DNA-binding</keyword>
<dbReference type="Proteomes" id="UP001479933">
    <property type="component" value="Chromosome"/>
</dbReference>
<reference evidence="6 7" key="1">
    <citation type="journal article" date="2023" name="Virus Evol.">
        <title>Computational host range prediction-The good, the bad, and the ugly.</title>
        <authorList>
            <person name="Howell A.A."/>
            <person name="Versoza C.J."/>
            <person name="Pfeifer S.P."/>
        </authorList>
    </citation>
    <scope>NUCLEOTIDE SEQUENCE [LARGE SCALE GENOMIC DNA]</scope>
    <source>
        <strain evidence="6 7">1610/1b</strain>
    </source>
</reference>
<keyword evidence="7" id="KW-1185">Reference proteome</keyword>
<dbReference type="InterPro" id="IPR036271">
    <property type="entry name" value="Tet_transcr_reg_TetR-rel_C_sf"/>
</dbReference>
<gene>
    <name evidence="6" type="ORF">RVF87_11980</name>
</gene>
<evidence type="ECO:0000259" key="5">
    <source>
        <dbReference type="PROSITE" id="PS50977"/>
    </source>
</evidence>
<sequence>MQRTRTRDGSGRIVVVDAAISCFTERGYHATTMRDIASGAGITVASIYHYYASKQEILQDIMTTTMKATIELTRDAVLDAGSSPADQLSAAMYAWVIFHTTRQPEALIGASELRSLEDDGFQTVTSLRHEQEIIFRSVIERGVRVGDFHTAHPGEAARAALAMGANISSWYRADTKLSPEELADRYCALILGTVRASDAIGSA</sequence>
<evidence type="ECO:0000256" key="2">
    <source>
        <dbReference type="ARBA" id="ARBA00023125"/>
    </source>
</evidence>
<dbReference type="SUPFAM" id="SSF46689">
    <property type="entry name" value="Homeodomain-like"/>
    <property type="match status" value="1"/>
</dbReference>
<keyword evidence="3" id="KW-0804">Transcription</keyword>
<feature type="DNA-binding region" description="H-T-H motif" evidence="4">
    <location>
        <begin position="32"/>
        <end position="51"/>
    </location>
</feature>
<dbReference type="Gene3D" id="1.10.357.10">
    <property type="entry name" value="Tetracycline Repressor, domain 2"/>
    <property type="match status" value="1"/>
</dbReference>